<protein>
    <recommendedName>
        <fullName evidence="3">XdhC Rossmann domain-containing protein</fullName>
    </recommendedName>
</protein>
<gene>
    <name evidence="1" type="ORF">CRM94_32445</name>
</gene>
<dbReference type="AlphaFoldDB" id="A0A2A7S723"/>
<evidence type="ECO:0008006" key="3">
    <source>
        <dbReference type="Google" id="ProtNLM"/>
    </source>
</evidence>
<sequence>MNALEAFLARRHVSIGLYLGGSTPPEIAASIVADLTARRHRVPVAGLRDVEAGKAARAAPDCSGGAGPSGS</sequence>
<comment type="caution">
    <text evidence="1">The sequence shown here is derived from an EMBL/GenBank/DDBJ whole genome shotgun (WGS) entry which is preliminary data.</text>
</comment>
<evidence type="ECO:0000313" key="1">
    <source>
        <dbReference type="EMBL" id="PEH39030.1"/>
    </source>
</evidence>
<proteinExistence type="predicted"/>
<dbReference type="EMBL" id="PDDY01000004">
    <property type="protein sequence ID" value="PEH39030.1"/>
    <property type="molecule type" value="Genomic_DNA"/>
</dbReference>
<organism evidence="1 2">
    <name type="scientific">Burkholderia gladioli</name>
    <name type="common">Pseudomonas marginata</name>
    <name type="synonym">Phytomonas marginata</name>
    <dbReference type="NCBI Taxonomy" id="28095"/>
    <lineage>
        <taxon>Bacteria</taxon>
        <taxon>Pseudomonadati</taxon>
        <taxon>Pseudomonadota</taxon>
        <taxon>Betaproteobacteria</taxon>
        <taxon>Burkholderiales</taxon>
        <taxon>Burkholderiaceae</taxon>
        <taxon>Burkholderia</taxon>
    </lineage>
</organism>
<evidence type="ECO:0000313" key="2">
    <source>
        <dbReference type="Proteomes" id="UP000220629"/>
    </source>
</evidence>
<dbReference type="Gene3D" id="3.40.50.720">
    <property type="entry name" value="NAD(P)-binding Rossmann-like Domain"/>
    <property type="match status" value="1"/>
</dbReference>
<accession>A0A2A7S723</accession>
<dbReference type="RefSeq" id="WP_098154289.1">
    <property type="nucleotide sequence ID" value="NZ_CADEWA010000015.1"/>
</dbReference>
<name>A0A2A7S723_BURGA</name>
<dbReference type="Proteomes" id="UP000220629">
    <property type="component" value="Unassembled WGS sequence"/>
</dbReference>
<reference evidence="2" key="1">
    <citation type="submission" date="2017-09" db="EMBL/GenBank/DDBJ databases">
        <title>FDA dAtabase for Regulatory Grade micrObial Sequences (FDA-ARGOS): Supporting development and validation of Infectious Disease Dx tests.</title>
        <authorList>
            <person name="Minogue T."/>
            <person name="Wolcott M."/>
            <person name="Wasieloski L."/>
            <person name="Aguilar W."/>
            <person name="Moore D."/>
            <person name="Tallon L."/>
            <person name="Sadzewicz L."/>
            <person name="Ott S."/>
            <person name="Zhao X."/>
            <person name="Nagaraj S."/>
            <person name="Vavikolanu K."/>
            <person name="Aluvathingal J."/>
            <person name="Nadendla S."/>
            <person name="Sichtig H."/>
        </authorList>
    </citation>
    <scope>NUCLEOTIDE SEQUENCE [LARGE SCALE GENOMIC DNA]</scope>
    <source>
        <strain evidence="2">FDAARGOS_390</strain>
    </source>
</reference>